<comment type="caution">
    <text evidence="2">The sequence shown here is derived from an EMBL/GenBank/DDBJ whole genome shotgun (WGS) entry which is preliminary data.</text>
</comment>
<feature type="compositionally biased region" description="Basic and acidic residues" evidence="1">
    <location>
        <begin position="153"/>
        <end position="165"/>
    </location>
</feature>
<name>A0A1V6PGR8_9EURO</name>
<evidence type="ECO:0000256" key="1">
    <source>
        <dbReference type="SAM" id="MobiDB-lite"/>
    </source>
</evidence>
<protein>
    <submittedName>
        <fullName evidence="2">Uncharacterized protein</fullName>
    </submittedName>
</protein>
<sequence>MCTTSSPTLFRILDRSTYMYIGMNKIMVICAIDNLAVASSRVSVTVTSPRRHAQPAKPWMLQSETLRILAAVNSRAIRAEKMQGKLDQDLTTTRKALTQVTDELEQVSKLADLIYEVSQRMGAVTDYLLKEHGIQESSRGSESFEVILNSVVEKTEAQEPRKDAETVDVGSRSNVSGPAEMGS</sequence>
<dbReference type="AlphaFoldDB" id="A0A1V6PGR8"/>
<dbReference type="Proteomes" id="UP000191672">
    <property type="component" value="Unassembled WGS sequence"/>
</dbReference>
<proteinExistence type="predicted"/>
<keyword evidence="3" id="KW-1185">Reference proteome</keyword>
<organism evidence="2 3">
    <name type="scientific">Penicillium antarcticum</name>
    <dbReference type="NCBI Taxonomy" id="416450"/>
    <lineage>
        <taxon>Eukaryota</taxon>
        <taxon>Fungi</taxon>
        <taxon>Dikarya</taxon>
        <taxon>Ascomycota</taxon>
        <taxon>Pezizomycotina</taxon>
        <taxon>Eurotiomycetes</taxon>
        <taxon>Eurotiomycetidae</taxon>
        <taxon>Eurotiales</taxon>
        <taxon>Aspergillaceae</taxon>
        <taxon>Penicillium</taxon>
    </lineage>
</organism>
<accession>A0A1V6PGR8</accession>
<evidence type="ECO:0000313" key="3">
    <source>
        <dbReference type="Proteomes" id="UP000191672"/>
    </source>
</evidence>
<dbReference type="EMBL" id="MDYN01000137">
    <property type="protein sequence ID" value="OQD76221.1"/>
    <property type="molecule type" value="Genomic_DNA"/>
</dbReference>
<reference evidence="3" key="1">
    <citation type="journal article" date="2017" name="Nat. Microbiol.">
        <title>Global analysis of biosynthetic gene clusters reveals vast potential of secondary metabolite production in Penicillium species.</title>
        <authorList>
            <person name="Nielsen J.C."/>
            <person name="Grijseels S."/>
            <person name="Prigent S."/>
            <person name="Ji B."/>
            <person name="Dainat J."/>
            <person name="Nielsen K.F."/>
            <person name="Frisvad J.C."/>
            <person name="Workman M."/>
            <person name="Nielsen J."/>
        </authorList>
    </citation>
    <scope>NUCLEOTIDE SEQUENCE [LARGE SCALE GENOMIC DNA]</scope>
    <source>
        <strain evidence="3">IBT 31811</strain>
    </source>
</reference>
<evidence type="ECO:0000313" key="2">
    <source>
        <dbReference type="EMBL" id="OQD76221.1"/>
    </source>
</evidence>
<gene>
    <name evidence="2" type="ORF">PENANT_c137G02544</name>
</gene>
<feature type="region of interest" description="Disordered" evidence="1">
    <location>
        <begin position="152"/>
        <end position="183"/>
    </location>
</feature>